<feature type="repeat" description="ANK" evidence="7">
    <location>
        <begin position="110"/>
        <end position="134"/>
    </location>
</feature>
<comment type="similarity">
    <text evidence="1">Belongs to the protein kinase superfamily. TKL Ser/Thr protein kinase family.</text>
</comment>
<dbReference type="PROSITE" id="PS50011">
    <property type="entry name" value="PROTEIN_KINASE_DOM"/>
    <property type="match status" value="2"/>
</dbReference>
<evidence type="ECO:0000313" key="12">
    <source>
        <dbReference type="Proteomes" id="UP000243579"/>
    </source>
</evidence>
<dbReference type="PROSITE" id="PS50297">
    <property type="entry name" value="ANK_REP_REGION"/>
    <property type="match status" value="2"/>
</dbReference>
<keyword evidence="7" id="KW-0040">ANK repeat</keyword>
<dbReference type="InterPro" id="IPR036770">
    <property type="entry name" value="Ankyrin_rpt-contain_sf"/>
</dbReference>
<feature type="domain" description="Protein kinase" evidence="10">
    <location>
        <begin position="186"/>
        <end position="440"/>
    </location>
</feature>
<dbReference type="STRING" id="1202772.A0A1V9YJT5"/>
<reference evidence="11 12" key="1">
    <citation type="journal article" date="2014" name="Genome Biol. Evol.">
        <title>The secreted proteins of Achlya hypogyna and Thraustotheca clavata identify the ancestral oomycete secretome and reveal gene acquisitions by horizontal gene transfer.</title>
        <authorList>
            <person name="Misner I."/>
            <person name="Blouin N."/>
            <person name="Leonard G."/>
            <person name="Richards T.A."/>
            <person name="Lane C.E."/>
        </authorList>
    </citation>
    <scope>NUCLEOTIDE SEQUENCE [LARGE SCALE GENOMIC DNA]</scope>
    <source>
        <strain evidence="11 12">ATCC 48635</strain>
    </source>
</reference>
<keyword evidence="2" id="KW-0723">Serine/threonine-protein kinase</keyword>
<dbReference type="InterPro" id="IPR051681">
    <property type="entry name" value="Ser/Thr_Kinases-Pseudokinases"/>
</dbReference>
<dbReference type="InterPro" id="IPR011009">
    <property type="entry name" value="Kinase-like_dom_sf"/>
</dbReference>
<evidence type="ECO:0000256" key="1">
    <source>
        <dbReference type="ARBA" id="ARBA00005843"/>
    </source>
</evidence>
<dbReference type="InterPro" id="IPR002110">
    <property type="entry name" value="Ankyrin_rpt"/>
</dbReference>
<dbReference type="Proteomes" id="UP000243579">
    <property type="component" value="Unassembled WGS sequence"/>
</dbReference>
<dbReference type="SUPFAM" id="SSF56112">
    <property type="entry name" value="Protein kinase-like (PK-like)"/>
    <property type="match status" value="2"/>
</dbReference>
<dbReference type="PROSITE" id="PS00108">
    <property type="entry name" value="PROTEIN_KINASE_ST"/>
    <property type="match status" value="2"/>
</dbReference>
<evidence type="ECO:0000256" key="3">
    <source>
        <dbReference type="ARBA" id="ARBA00022679"/>
    </source>
</evidence>
<feature type="chain" id="PRO_5012686842" evidence="9">
    <location>
        <begin position="19"/>
        <end position="1003"/>
    </location>
</feature>
<evidence type="ECO:0000259" key="10">
    <source>
        <dbReference type="PROSITE" id="PS50011"/>
    </source>
</evidence>
<dbReference type="InterPro" id="IPR008271">
    <property type="entry name" value="Ser/Thr_kinase_AS"/>
</dbReference>
<dbReference type="EMBL" id="JNBR01001543">
    <property type="protein sequence ID" value="OQR86003.1"/>
    <property type="molecule type" value="Genomic_DNA"/>
</dbReference>
<keyword evidence="3" id="KW-0808">Transferase</keyword>
<dbReference type="InterPro" id="IPR001245">
    <property type="entry name" value="Ser-Thr/Tyr_kinase_cat_dom"/>
</dbReference>
<dbReference type="GO" id="GO:0005524">
    <property type="term" value="F:ATP binding"/>
    <property type="evidence" value="ECO:0007669"/>
    <property type="project" value="UniProtKB-UniRule"/>
</dbReference>
<sequence>MVHGITVILCSFCKASHSMTAKTCPECNERTPSSAVKLKGLLQRVAIAKMRGLEIETKMICHVCNTVNDIKTTVCAGCKNSEWTDDDDKLWLLVKVVERAATRRLTMEQAGETPLHVAVRCNQQQVLKLLLQANGVDSTALDKNGNTPLVAAIKQGHRRFAQIIYKASTQLSREARMRVAATAIAIDYSDDLRQDSYYILYKGTFDKKPVAVKVAQIQSGDLNHEVKLMQRCKSPYLLHLVAFSGLNTRRPQLALEYMDGGNLREYLDKKRDGIAVAVEYSALEVACVVVNALADLHHNGVLHRDLKSHNVLLSSTKYIKVANLGLARKYARTMTFHTGTPYWMAPEMLKGEGSYDYAVDIYSFGVILTELSTLQRPYAGLSLNPSKIMSGVAAGNLRPVVDDTSPQWLRQLATDCLAHNPIQRPSAEAIIALLDRQRNLEATTLEPMTVNSLDRSLRSRLSQMSPLVSTEIQCPVCGASCAIVAAACPECGEAAMQTRTKLKVLLQRIVRANDSGMEIDTTLPCIACDSANDITSSMCNMCEEELPDDADKLRQLAGDTPLHVAVRCNHPQVLELLLYTNGVDSTALDKVPIAACHRRFAQIIYEASTQASREARMRVWPLHPQCAKVVTTSIAIDHKIVLGRGAFGVVYKGIFENQPVAVKTALPLAVAVAALKSEKNAMQLCKSPYLLHLVAFSDINTPQPQLVLEYMDGDNLREYLDKKRDGIAVAVEYSALEVAWVVANALADLHHNEVLHRDLKSHNVLLSSTNYIKVADLGLARTFASQMSLGIGTLLWTAPEVLRYEGSYDYAADIYSFGVILTELGTLKMPFQGLNMQHFQVLFDVREGKLHPDVGDTSPKWLRELATDCMSFDPVQRPSALKIIDRLEHQRRLEASALSTEMACFMCKTSHSMANAKCPHCTKPMLTPVTKLKCLLERVAVAKERGIEIDTTLLCGACDSTIDISATKCNACGAGEMPSDTATTSAYLLRESSGPGKRLSPAS</sequence>
<dbReference type="PANTHER" id="PTHR44329:SF288">
    <property type="entry name" value="MITOGEN-ACTIVATED PROTEIN KINASE KINASE KINASE 20"/>
    <property type="match status" value="1"/>
</dbReference>
<dbReference type="PANTHER" id="PTHR44329">
    <property type="entry name" value="SERINE/THREONINE-PROTEIN KINASE TNNI3K-RELATED"/>
    <property type="match status" value="1"/>
</dbReference>
<evidence type="ECO:0000256" key="7">
    <source>
        <dbReference type="PROSITE-ProRule" id="PRU00023"/>
    </source>
</evidence>
<evidence type="ECO:0000256" key="5">
    <source>
        <dbReference type="ARBA" id="ARBA00022777"/>
    </source>
</evidence>
<dbReference type="InterPro" id="IPR000719">
    <property type="entry name" value="Prot_kinase_dom"/>
</dbReference>
<gene>
    <name evidence="11" type="ORF">ACHHYP_11092</name>
</gene>
<keyword evidence="4 8" id="KW-0547">Nucleotide-binding</keyword>
<evidence type="ECO:0000256" key="9">
    <source>
        <dbReference type="SAM" id="SignalP"/>
    </source>
</evidence>
<dbReference type="GO" id="GO:0004674">
    <property type="term" value="F:protein serine/threonine kinase activity"/>
    <property type="evidence" value="ECO:0007669"/>
    <property type="project" value="TreeGrafter"/>
</dbReference>
<keyword evidence="9" id="KW-0732">Signal</keyword>
<dbReference type="AlphaFoldDB" id="A0A1V9YJT5"/>
<dbReference type="Gene3D" id="3.30.200.20">
    <property type="entry name" value="Phosphorylase Kinase, domain 1"/>
    <property type="match status" value="1"/>
</dbReference>
<keyword evidence="12" id="KW-1185">Reference proteome</keyword>
<feature type="signal peptide" evidence="9">
    <location>
        <begin position="1"/>
        <end position="18"/>
    </location>
</feature>
<dbReference type="PROSITE" id="PS00107">
    <property type="entry name" value="PROTEIN_KINASE_ATP"/>
    <property type="match status" value="1"/>
</dbReference>
<dbReference type="Pfam" id="PF07714">
    <property type="entry name" value="PK_Tyr_Ser-Thr"/>
    <property type="match status" value="1"/>
</dbReference>
<dbReference type="Gene3D" id="1.10.510.10">
    <property type="entry name" value="Transferase(Phosphotransferase) domain 1"/>
    <property type="match status" value="2"/>
</dbReference>
<evidence type="ECO:0000256" key="8">
    <source>
        <dbReference type="PROSITE-ProRule" id="PRU10141"/>
    </source>
</evidence>
<evidence type="ECO:0000313" key="11">
    <source>
        <dbReference type="EMBL" id="OQR86003.1"/>
    </source>
</evidence>
<comment type="caution">
    <text evidence="11">The sequence shown here is derived from an EMBL/GenBank/DDBJ whole genome shotgun (WGS) entry which is preliminary data.</text>
</comment>
<dbReference type="SMART" id="SM00220">
    <property type="entry name" value="S_TKc"/>
    <property type="match status" value="2"/>
</dbReference>
<dbReference type="SMART" id="SM00248">
    <property type="entry name" value="ANK"/>
    <property type="match status" value="3"/>
</dbReference>
<evidence type="ECO:0000256" key="2">
    <source>
        <dbReference type="ARBA" id="ARBA00022527"/>
    </source>
</evidence>
<evidence type="ECO:0000256" key="6">
    <source>
        <dbReference type="ARBA" id="ARBA00022840"/>
    </source>
</evidence>
<dbReference type="PROSITE" id="PS50088">
    <property type="entry name" value="ANK_REPEAT"/>
    <property type="match status" value="2"/>
</dbReference>
<evidence type="ECO:0000256" key="4">
    <source>
        <dbReference type="ARBA" id="ARBA00022741"/>
    </source>
</evidence>
<keyword evidence="6 8" id="KW-0067">ATP-binding</keyword>
<dbReference type="Gene3D" id="1.25.40.20">
    <property type="entry name" value="Ankyrin repeat-containing domain"/>
    <property type="match status" value="2"/>
</dbReference>
<dbReference type="Pfam" id="PF00069">
    <property type="entry name" value="Pkinase"/>
    <property type="match status" value="1"/>
</dbReference>
<dbReference type="InterPro" id="IPR017441">
    <property type="entry name" value="Protein_kinase_ATP_BS"/>
</dbReference>
<keyword evidence="5 11" id="KW-0418">Kinase</keyword>
<accession>A0A1V9YJT5</accession>
<protein>
    <submittedName>
        <fullName evidence="11">Protein kinase</fullName>
    </submittedName>
</protein>
<dbReference type="Pfam" id="PF12796">
    <property type="entry name" value="Ank_2"/>
    <property type="match status" value="1"/>
</dbReference>
<feature type="domain" description="Protein kinase" evidence="10">
    <location>
        <begin position="636"/>
        <end position="892"/>
    </location>
</feature>
<dbReference type="SUPFAM" id="SSF48403">
    <property type="entry name" value="Ankyrin repeat"/>
    <property type="match status" value="1"/>
</dbReference>
<name>A0A1V9YJT5_ACHHY</name>
<organism evidence="11 12">
    <name type="scientific">Achlya hypogyna</name>
    <name type="common">Oomycete</name>
    <name type="synonym">Protoachlya hypogyna</name>
    <dbReference type="NCBI Taxonomy" id="1202772"/>
    <lineage>
        <taxon>Eukaryota</taxon>
        <taxon>Sar</taxon>
        <taxon>Stramenopiles</taxon>
        <taxon>Oomycota</taxon>
        <taxon>Saprolegniomycetes</taxon>
        <taxon>Saprolegniales</taxon>
        <taxon>Achlyaceae</taxon>
        <taxon>Achlya</taxon>
    </lineage>
</organism>
<dbReference type="Pfam" id="PF00023">
    <property type="entry name" value="Ank"/>
    <property type="match status" value="1"/>
</dbReference>
<feature type="repeat" description="ANK" evidence="7">
    <location>
        <begin position="557"/>
        <end position="590"/>
    </location>
</feature>
<feature type="binding site" evidence="8">
    <location>
        <position position="663"/>
    </location>
    <ligand>
        <name>ATP</name>
        <dbReference type="ChEBI" id="CHEBI:30616"/>
    </ligand>
</feature>
<proteinExistence type="inferred from homology"/>